<dbReference type="AlphaFoldDB" id="A0A1G7DLM0"/>
<gene>
    <name evidence="3" type="ORF">SAMN05661003_11429</name>
</gene>
<evidence type="ECO:0000256" key="2">
    <source>
        <dbReference type="SAM" id="SignalP"/>
    </source>
</evidence>
<organism evidence="3 4">
    <name type="scientific">Desulfuromonas thiophila</name>
    <dbReference type="NCBI Taxonomy" id="57664"/>
    <lineage>
        <taxon>Bacteria</taxon>
        <taxon>Pseudomonadati</taxon>
        <taxon>Thermodesulfobacteriota</taxon>
        <taxon>Desulfuromonadia</taxon>
        <taxon>Desulfuromonadales</taxon>
        <taxon>Desulfuromonadaceae</taxon>
        <taxon>Desulfuromonas</taxon>
    </lineage>
</organism>
<reference evidence="4" key="1">
    <citation type="submission" date="2016-10" db="EMBL/GenBank/DDBJ databases">
        <authorList>
            <person name="Varghese N."/>
            <person name="Submissions S."/>
        </authorList>
    </citation>
    <scope>NUCLEOTIDE SEQUENCE [LARGE SCALE GENOMIC DNA]</scope>
    <source>
        <strain evidence="4">DSM 8987</strain>
    </source>
</reference>
<evidence type="ECO:0000256" key="1">
    <source>
        <dbReference type="SAM" id="MobiDB-lite"/>
    </source>
</evidence>
<feature type="signal peptide" evidence="2">
    <location>
        <begin position="1"/>
        <end position="48"/>
    </location>
</feature>
<sequence length="134" mass="14892">MRTEHNPSEDFAQGSAKGSPRRTNCARAIRPLLLVLLLAAISASPALARDGRHDGHPGSRHDNERAGFGPHERPTIGRTACPPPVRVVVQPPPKPRKADVRRLAQRSRRGCATLPVQRHQPRHNAPRVVIFWPW</sequence>
<feature type="compositionally biased region" description="Pro residues" evidence="1">
    <location>
        <begin position="81"/>
        <end position="93"/>
    </location>
</feature>
<accession>A0A1G7DLM0</accession>
<dbReference type="Proteomes" id="UP000243205">
    <property type="component" value="Unassembled WGS sequence"/>
</dbReference>
<keyword evidence="4" id="KW-1185">Reference proteome</keyword>
<evidence type="ECO:0000313" key="3">
    <source>
        <dbReference type="EMBL" id="SDE51970.1"/>
    </source>
</evidence>
<dbReference type="RefSeq" id="WP_092079584.1">
    <property type="nucleotide sequence ID" value="NZ_FNAQ01000014.1"/>
</dbReference>
<feature type="region of interest" description="Disordered" evidence="1">
    <location>
        <begin position="1"/>
        <end position="23"/>
    </location>
</feature>
<name>A0A1G7DLM0_9BACT</name>
<feature type="region of interest" description="Disordered" evidence="1">
    <location>
        <begin position="48"/>
        <end position="106"/>
    </location>
</feature>
<dbReference type="EMBL" id="FNAQ01000014">
    <property type="protein sequence ID" value="SDE51970.1"/>
    <property type="molecule type" value="Genomic_DNA"/>
</dbReference>
<proteinExistence type="predicted"/>
<feature type="chain" id="PRO_5017436262" evidence="2">
    <location>
        <begin position="49"/>
        <end position="134"/>
    </location>
</feature>
<protein>
    <submittedName>
        <fullName evidence="3">Uncharacterized protein</fullName>
    </submittedName>
</protein>
<feature type="compositionally biased region" description="Basic and acidic residues" evidence="1">
    <location>
        <begin position="49"/>
        <end position="75"/>
    </location>
</feature>
<evidence type="ECO:0000313" key="4">
    <source>
        <dbReference type="Proteomes" id="UP000243205"/>
    </source>
</evidence>
<keyword evidence="2" id="KW-0732">Signal</keyword>